<evidence type="ECO:0000256" key="1">
    <source>
        <dbReference type="ARBA" id="ARBA00001974"/>
    </source>
</evidence>
<comment type="caution">
    <text evidence="10">The sequence shown here is derived from an EMBL/GenBank/DDBJ whole genome shotgun (WGS) entry which is preliminary data.</text>
</comment>
<keyword evidence="4 7" id="KW-0274">FAD</keyword>
<evidence type="ECO:0000256" key="6">
    <source>
        <dbReference type="ARBA" id="ARBA00023002"/>
    </source>
</evidence>
<protein>
    <submittedName>
        <fullName evidence="10">Ferredoxin--NADP+ reductase</fullName>
        <ecNumber evidence="10">1.18.1.2</ecNumber>
    </submittedName>
</protein>
<feature type="domain" description="FAD/NAD(P)-binding" evidence="9">
    <location>
        <begin position="3"/>
        <end position="166"/>
    </location>
</feature>
<reference evidence="10 11" key="1">
    <citation type="submission" date="2020-08" db="EMBL/GenBank/DDBJ databases">
        <title>Genomic Encyclopedia of Type Strains, Phase IV (KMG-IV): sequencing the most valuable type-strain genomes for metagenomic binning, comparative biology and taxonomic classification.</title>
        <authorList>
            <person name="Goeker M."/>
        </authorList>
    </citation>
    <scope>NUCLEOTIDE SEQUENCE [LARGE SCALE GENOMIC DNA]</scope>
    <source>
        <strain evidence="10 11">DSM 7465</strain>
    </source>
</reference>
<keyword evidence="11" id="KW-1185">Reference proteome</keyword>
<dbReference type="InterPro" id="IPR021163">
    <property type="entry name" value="Ferredox_Rdtase_adrenod"/>
</dbReference>
<gene>
    <name evidence="10" type="ORF">HNQ99_000512</name>
</gene>
<feature type="binding site" evidence="7">
    <location>
        <position position="12"/>
    </location>
    <ligand>
        <name>FAD</name>
        <dbReference type="ChEBI" id="CHEBI:57692"/>
    </ligand>
</feature>
<feature type="binding site" evidence="8">
    <location>
        <begin position="149"/>
        <end position="152"/>
    </location>
    <ligand>
        <name>NADP(+)</name>
        <dbReference type="ChEBI" id="CHEBI:58349"/>
    </ligand>
</feature>
<evidence type="ECO:0000259" key="9">
    <source>
        <dbReference type="Pfam" id="PF07992"/>
    </source>
</evidence>
<comment type="cofactor">
    <cofactor evidence="1 7">
        <name>FAD</name>
        <dbReference type="ChEBI" id="CHEBI:57692"/>
    </cofactor>
</comment>
<evidence type="ECO:0000256" key="8">
    <source>
        <dbReference type="PIRSR" id="PIRSR000362-2"/>
    </source>
</evidence>
<dbReference type="EC" id="1.18.1.2" evidence="10"/>
<dbReference type="AlphaFoldDB" id="A0A840HRQ7"/>
<dbReference type="InterPro" id="IPR055275">
    <property type="entry name" value="Ferredox_Rdtase"/>
</dbReference>
<keyword evidence="6 10" id="KW-0560">Oxidoreductase</keyword>
<evidence type="ECO:0000313" key="11">
    <source>
        <dbReference type="Proteomes" id="UP000575068"/>
    </source>
</evidence>
<feature type="binding site" evidence="7">
    <location>
        <position position="78"/>
    </location>
    <ligand>
        <name>FAD</name>
        <dbReference type="ChEBI" id="CHEBI:57692"/>
    </ligand>
</feature>
<accession>A0A840HRQ7</accession>
<feature type="binding site" evidence="8">
    <location>
        <begin position="193"/>
        <end position="194"/>
    </location>
    <ligand>
        <name>NADP(+)</name>
        <dbReference type="ChEBI" id="CHEBI:58349"/>
    </ligand>
</feature>
<feature type="binding site" evidence="7">
    <location>
        <position position="42"/>
    </location>
    <ligand>
        <name>FAD</name>
        <dbReference type="ChEBI" id="CHEBI:57692"/>
    </ligand>
</feature>
<dbReference type="PRINTS" id="PR00419">
    <property type="entry name" value="ADXRDTASE"/>
</dbReference>
<organism evidence="10 11">
    <name type="scientific">Rhizorhapis suberifaciens</name>
    <name type="common">corky root of lettuce</name>
    <dbReference type="NCBI Taxonomy" id="13656"/>
    <lineage>
        <taxon>Bacteria</taxon>
        <taxon>Pseudomonadati</taxon>
        <taxon>Pseudomonadota</taxon>
        <taxon>Alphaproteobacteria</taxon>
        <taxon>Sphingomonadales</taxon>
        <taxon>Sphingomonadaceae</taxon>
        <taxon>Rhizorhapis</taxon>
    </lineage>
</organism>
<evidence type="ECO:0000313" key="10">
    <source>
        <dbReference type="EMBL" id="MBB4640224.1"/>
    </source>
</evidence>
<dbReference type="EMBL" id="JACHOV010000002">
    <property type="protein sequence ID" value="MBB4640224.1"/>
    <property type="molecule type" value="Genomic_DNA"/>
</dbReference>
<evidence type="ECO:0000256" key="4">
    <source>
        <dbReference type="ARBA" id="ARBA00022827"/>
    </source>
</evidence>
<dbReference type="InterPro" id="IPR036188">
    <property type="entry name" value="FAD/NAD-bd_sf"/>
</dbReference>
<evidence type="ECO:0000256" key="2">
    <source>
        <dbReference type="ARBA" id="ARBA00008312"/>
    </source>
</evidence>
<comment type="similarity">
    <text evidence="2">Belongs to the ferredoxin--NADP reductase type 1 family.</text>
</comment>
<dbReference type="Pfam" id="PF07992">
    <property type="entry name" value="Pyr_redox_2"/>
    <property type="match status" value="1"/>
</dbReference>
<dbReference type="PANTHER" id="PTHR48467">
    <property type="entry name" value="GLUTAMATE SYNTHASE 1 [NADH], CHLOROPLASTIC-LIKE"/>
    <property type="match status" value="1"/>
</dbReference>
<evidence type="ECO:0000256" key="3">
    <source>
        <dbReference type="ARBA" id="ARBA00022630"/>
    </source>
</evidence>
<proteinExistence type="inferred from homology"/>
<dbReference type="RefSeq" id="WP_184474090.1">
    <property type="nucleotide sequence ID" value="NZ_JACHOV010000002.1"/>
</dbReference>
<sequence length="431" mass="46422">MRHVAVIGSGPAGYYTAEACQKAFGDDVRIDIIDRLPVPYGLIRFGVAPDHQSIKAVSRRYEQVALSENVRFVGNVCVGQDVGIGELQQLYDAVVLATGAPKDRPLGIPGSDLPGVVGSAAFVGWYNGHPEFADLEPRLNGPGAVIVGNGNVALDVARILSKTEDELAGSDIVAHALEQLNQSFIRHITILGRRGPHQIAMTPKELGELGHLQRAAPRVDPIDLPEGGADALLEPGMRKSVGHLREFAANPVAKPITVEFDFFAMPVAVEGDGKVERVIVERTELDDQLRSQGTGERYSIDCSLVVSCIGYSTPPIEGVPYEHGRGRFANDEGRILPGLYCVGWARRGPTGTIGTNRPDGYMIADKIAEDIGAGGGKSGSPALDALLAERRVDVVTFRDWQKIEQAEVQRARQGAPREKFIAIEEMIRAKS</sequence>
<feature type="binding site" evidence="7">
    <location>
        <begin position="351"/>
        <end position="353"/>
    </location>
    <ligand>
        <name>FAD</name>
        <dbReference type="ChEBI" id="CHEBI:57692"/>
    </ligand>
</feature>
<dbReference type="SUPFAM" id="SSF51971">
    <property type="entry name" value="Nucleotide-binding domain"/>
    <property type="match status" value="1"/>
</dbReference>
<evidence type="ECO:0000256" key="5">
    <source>
        <dbReference type="ARBA" id="ARBA00022857"/>
    </source>
</evidence>
<dbReference type="Gene3D" id="3.50.50.60">
    <property type="entry name" value="FAD/NAD(P)-binding domain"/>
    <property type="match status" value="1"/>
</dbReference>
<feature type="binding site" evidence="8">
    <location>
        <position position="351"/>
    </location>
    <ligand>
        <name>NADP(+)</name>
        <dbReference type="ChEBI" id="CHEBI:58349"/>
    </ligand>
</feature>
<keyword evidence="5 8" id="KW-0521">NADP</keyword>
<dbReference type="InterPro" id="IPR023753">
    <property type="entry name" value="FAD/NAD-binding_dom"/>
</dbReference>
<feature type="binding site" evidence="7">
    <location>
        <position position="344"/>
    </location>
    <ligand>
        <name>FAD</name>
        <dbReference type="ChEBI" id="CHEBI:57692"/>
    </ligand>
</feature>
<dbReference type="PANTHER" id="PTHR48467:SF1">
    <property type="entry name" value="GLUTAMATE SYNTHASE 1 [NADH], CHLOROPLASTIC-LIKE"/>
    <property type="match status" value="1"/>
</dbReference>
<feature type="binding site" evidence="8">
    <location>
        <position position="205"/>
    </location>
    <ligand>
        <name>NADP(+)</name>
        <dbReference type="ChEBI" id="CHEBI:58349"/>
    </ligand>
</feature>
<dbReference type="PIRSF" id="PIRSF000362">
    <property type="entry name" value="FNR"/>
    <property type="match status" value="1"/>
</dbReference>
<evidence type="ECO:0000256" key="7">
    <source>
        <dbReference type="PIRSR" id="PIRSR000362-1"/>
    </source>
</evidence>
<name>A0A840HRQ7_9SPHN</name>
<dbReference type="Gene3D" id="3.40.50.720">
    <property type="entry name" value="NAD(P)-binding Rossmann-like Domain"/>
    <property type="match status" value="1"/>
</dbReference>
<keyword evidence="3" id="KW-0285">Flavoprotein</keyword>
<dbReference type="GO" id="GO:0004324">
    <property type="term" value="F:ferredoxin-NADP+ reductase activity"/>
    <property type="evidence" value="ECO:0007669"/>
    <property type="project" value="UniProtKB-EC"/>
</dbReference>
<dbReference type="Proteomes" id="UP000575068">
    <property type="component" value="Unassembled WGS sequence"/>
</dbReference>